<evidence type="ECO:0000313" key="5">
    <source>
        <dbReference type="Proteomes" id="UP000595448"/>
    </source>
</evidence>
<dbReference type="InterPro" id="IPR002048">
    <property type="entry name" value="EF_hand_dom"/>
</dbReference>
<dbReference type="PROSITE" id="PS00018">
    <property type="entry name" value="EF_HAND_1"/>
    <property type="match status" value="1"/>
</dbReference>
<dbReference type="CDD" id="cd00051">
    <property type="entry name" value="EFh"/>
    <property type="match status" value="1"/>
</dbReference>
<accession>A0ABX7BMB5</accession>
<feature type="domain" description="EF-hand" evidence="3">
    <location>
        <begin position="170"/>
        <end position="187"/>
    </location>
</feature>
<evidence type="ECO:0000256" key="2">
    <source>
        <dbReference type="SAM" id="SignalP"/>
    </source>
</evidence>
<evidence type="ECO:0000256" key="1">
    <source>
        <dbReference type="SAM" id="MobiDB-lite"/>
    </source>
</evidence>
<feature type="compositionally biased region" description="Basic and acidic residues" evidence="1">
    <location>
        <begin position="185"/>
        <end position="196"/>
    </location>
</feature>
<sequence>MKHRLKLAPALTAVAVSGLVLVACGRSQEEQADPVEPAAVDAAPTLAEQAAGAPVEADEPAIGPAASEPNNATRPRSRPDRANPPPVDIQSGNAAIAPERPRALRSSSLSDMHERSDRIFDRFDADGDQVIEAAERQSVADGRGLRLLERADANGDGRITRAEMRSGTETMFRRMDANGDGIISADERPDRGDPED</sequence>
<feature type="region of interest" description="Disordered" evidence="1">
    <location>
        <begin position="28"/>
        <end position="113"/>
    </location>
</feature>
<organism evidence="4 5">
    <name type="scientific">Brevundimonas vitisensis</name>
    <dbReference type="NCBI Taxonomy" id="2800818"/>
    <lineage>
        <taxon>Bacteria</taxon>
        <taxon>Pseudomonadati</taxon>
        <taxon>Pseudomonadota</taxon>
        <taxon>Alphaproteobacteria</taxon>
        <taxon>Caulobacterales</taxon>
        <taxon>Caulobacteraceae</taxon>
        <taxon>Brevundimonas</taxon>
    </lineage>
</organism>
<dbReference type="Pfam" id="PF13202">
    <property type="entry name" value="EF-hand_5"/>
    <property type="match status" value="2"/>
</dbReference>
<feature type="domain" description="EF-hand" evidence="3">
    <location>
        <begin position="148"/>
        <end position="165"/>
    </location>
</feature>
<keyword evidence="2" id="KW-0732">Signal</keyword>
<proteinExistence type="predicted"/>
<feature type="compositionally biased region" description="Low complexity" evidence="1">
    <location>
        <begin position="34"/>
        <end position="44"/>
    </location>
</feature>
<dbReference type="RefSeq" id="WP_201103071.1">
    <property type="nucleotide sequence ID" value="NZ_CP067977.1"/>
</dbReference>
<feature type="signal peptide" evidence="2">
    <location>
        <begin position="1"/>
        <end position="22"/>
    </location>
</feature>
<dbReference type="Gene3D" id="1.10.238.10">
    <property type="entry name" value="EF-hand"/>
    <property type="match status" value="1"/>
</dbReference>
<dbReference type="InterPro" id="IPR011992">
    <property type="entry name" value="EF-hand-dom_pair"/>
</dbReference>
<evidence type="ECO:0000313" key="4">
    <source>
        <dbReference type="EMBL" id="QQQ18714.1"/>
    </source>
</evidence>
<dbReference type="EMBL" id="CP067977">
    <property type="protein sequence ID" value="QQQ18714.1"/>
    <property type="molecule type" value="Genomic_DNA"/>
</dbReference>
<dbReference type="PROSITE" id="PS51257">
    <property type="entry name" value="PROKAR_LIPOPROTEIN"/>
    <property type="match status" value="1"/>
</dbReference>
<dbReference type="InterPro" id="IPR018247">
    <property type="entry name" value="EF_Hand_1_Ca_BS"/>
</dbReference>
<feature type="region of interest" description="Disordered" evidence="1">
    <location>
        <begin position="176"/>
        <end position="196"/>
    </location>
</feature>
<protein>
    <recommendedName>
        <fullName evidence="3">EF-hand domain-containing protein</fullName>
    </recommendedName>
</protein>
<dbReference type="SUPFAM" id="SSF47473">
    <property type="entry name" value="EF-hand"/>
    <property type="match status" value="1"/>
</dbReference>
<feature type="chain" id="PRO_5046837716" description="EF-hand domain-containing protein" evidence="2">
    <location>
        <begin position="23"/>
        <end position="196"/>
    </location>
</feature>
<evidence type="ECO:0000259" key="3">
    <source>
        <dbReference type="Pfam" id="PF13202"/>
    </source>
</evidence>
<gene>
    <name evidence="4" type="ORF">JIP62_00750</name>
</gene>
<reference evidence="4 5" key="1">
    <citation type="submission" date="2021-01" db="EMBL/GenBank/DDBJ databases">
        <title>Brevundimonas vitis sp. nov., an bacterium isolated from grape (Vitis vinifera).</title>
        <authorList>
            <person name="Jiang L."/>
            <person name="Lee J."/>
        </authorList>
    </citation>
    <scope>NUCLEOTIDE SEQUENCE [LARGE SCALE GENOMIC DNA]</scope>
    <source>
        <strain evidence="4 5">GRTSA-9</strain>
    </source>
</reference>
<name>A0ABX7BMB5_9CAUL</name>
<keyword evidence="5" id="KW-1185">Reference proteome</keyword>
<dbReference type="Proteomes" id="UP000595448">
    <property type="component" value="Chromosome"/>
</dbReference>